<evidence type="ECO:0000256" key="3">
    <source>
        <dbReference type="SAM" id="Coils"/>
    </source>
</evidence>
<evidence type="ECO:0000259" key="5">
    <source>
        <dbReference type="Pfam" id="PF15613"/>
    </source>
</evidence>
<dbReference type="Pfam" id="PF15613">
    <property type="entry name" value="WSD"/>
    <property type="match status" value="1"/>
</dbReference>
<protein>
    <recommendedName>
        <fullName evidence="5">WHIM2 domain-containing protein</fullName>
    </recommendedName>
</protein>
<proteinExistence type="predicted"/>
<evidence type="ECO:0000256" key="2">
    <source>
        <dbReference type="ARBA" id="ARBA00023242"/>
    </source>
</evidence>
<feature type="compositionally biased region" description="Polar residues" evidence="4">
    <location>
        <begin position="265"/>
        <end position="277"/>
    </location>
</feature>
<gene>
    <name evidence="6" type="ORF">TCIL3000_10_4600</name>
</gene>
<sequence length="980" mass="109789">MPNKDEKTSLAGPAGTVGERAVLLTQTAMQLYTQSGKDIASVPYRALPDAKKCLYNLLASEKTLLAALEFAEANLEKKIVYGPAVLSLAEKYLSDILASHTRCTLSPDLAEFRVNIGALQRLVALYDMSEDVTVFVNVLSESPGSLLTLSVRDITAVLHNIGAYTRTLRRSLKESGGAAGTFKITKSSDAGLPVEETIKEETAEERAPAAPRGTKRGRGSRRENSATAVSVTSTEKSQRAEEIADEKDVLQPEKVIKLESDTPLLGSQQDAKTSSRAPQRPSAGRPRVLSAQEKKVVTTLNQIIQLLGHIFANEYNSLWPVFEFIEERVKSLQEVIVAERAKFSSKKSGTRSTEPFLGVSMDPIIAAVRTSCHTYSVDEDCHYQFDDDLIHPIAHACLTEVNRIEGYMTEPYAGISEEALAKKRAERKAARLQREHLLAMEAQQAKLREEMKARQKEEQRVFAAQIGQIVTSDLIEDTNIKDPSELPPVSYGKLPFPSVEQYEQALFIWSMIVSIPKPLILSQMPFGLFIKGLTMSASQGEALIEEIVRSILEVLMESIRQSSNGRVNIRGKHWFDAMVEIVAFTKGISKANHRVQKRTPRVKYDEESEESEESEEVEEEGGEEIAEEGVEENEENAVDDEGKVKEIEEEDGEFVDEKERDGYPSEKKESGVSINQKNKVESAVRTSRTRGSKKVLNEFDVAIRKTMENVAELRQLAAWINIEIYDRLNLLQCIVLEVIRTSVVQEEAEKIIKEKEEIEVGIEKRTKELRDEAYKKYKALSKHLSPNQTENKKKEYEEKLKEIVKEYKDGVRALMSESVGQQDGQDNGIVIRPLGMDRYKRIYWRFPFDRHITVQTTPSSAADFPVTLCVNNPLDVVEKSYSTMLLDDESTGDDNGVLSGGLNGKSDDTVPQRVWGVVPQSRIGDFIEGLDKRGVREGALRRNLETLQPYLEGMTEVTTGRQTRSRSQTLGYQNKLKLQM</sequence>
<feature type="compositionally biased region" description="Basic and acidic residues" evidence="4">
    <location>
        <begin position="655"/>
        <end position="670"/>
    </location>
</feature>
<dbReference type="InterPro" id="IPR028941">
    <property type="entry name" value="WHIM2_dom"/>
</dbReference>
<comment type="subcellular location">
    <subcellularLocation>
        <location evidence="1">Nucleus</location>
    </subcellularLocation>
</comment>
<feature type="compositionally biased region" description="Acidic residues" evidence="4">
    <location>
        <begin position="606"/>
        <end position="639"/>
    </location>
</feature>
<feature type="region of interest" description="Disordered" evidence="4">
    <location>
        <begin position="259"/>
        <end position="290"/>
    </location>
</feature>
<feature type="region of interest" description="Disordered" evidence="4">
    <location>
        <begin position="595"/>
        <end position="687"/>
    </location>
</feature>
<keyword evidence="2" id="KW-0539">Nucleus</keyword>
<name>G0UWD1_TRYCI</name>
<feature type="domain" description="WHIM2" evidence="5">
    <location>
        <begin position="831"/>
        <end position="946"/>
    </location>
</feature>
<feature type="coiled-coil region" evidence="3">
    <location>
        <begin position="415"/>
        <end position="460"/>
    </location>
</feature>
<reference evidence="6" key="1">
    <citation type="journal article" date="2012" name="Proc. Natl. Acad. Sci. U.S.A.">
        <title>Antigenic diversity is generated by distinct evolutionary mechanisms in African trypanosome species.</title>
        <authorList>
            <person name="Jackson A.P."/>
            <person name="Berry A."/>
            <person name="Aslett M."/>
            <person name="Allison H.C."/>
            <person name="Burton P."/>
            <person name="Vavrova-Anderson J."/>
            <person name="Brown R."/>
            <person name="Browne H."/>
            <person name="Corton N."/>
            <person name="Hauser H."/>
            <person name="Gamble J."/>
            <person name="Gilderthorp R."/>
            <person name="Marcello L."/>
            <person name="McQuillan J."/>
            <person name="Otto T.D."/>
            <person name="Quail M.A."/>
            <person name="Sanders M.J."/>
            <person name="van Tonder A."/>
            <person name="Ginger M.L."/>
            <person name="Field M.C."/>
            <person name="Barry J.D."/>
            <person name="Hertz-Fowler C."/>
            <person name="Berriman M."/>
        </authorList>
    </citation>
    <scope>NUCLEOTIDE SEQUENCE</scope>
    <source>
        <strain evidence="6">IL3000</strain>
    </source>
</reference>
<dbReference type="AlphaFoldDB" id="G0UWD1"/>
<evidence type="ECO:0000256" key="4">
    <source>
        <dbReference type="SAM" id="MobiDB-lite"/>
    </source>
</evidence>
<feature type="coiled-coil region" evidence="3">
    <location>
        <begin position="786"/>
        <end position="813"/>
    </location>
</feature>
<feature type="compositionally biased region" description="Basic and acidic residues" evidence="4">
    <location>
        <begin position="236"/>
        <end position="246"/>
    </location>
</feature>
<feature type="region of interest" description="Disordered" evidence="4">
    <location>
        <begin position="199"/>
        <end position="246"/>
    </location>
</feature>
<dbReference type="GO" id="GO:0005634">
    <property type="term" value="C:nucleus"/>
    <property type="evidence" value="ECO:0007669"/>
    <property type="project" value="UniProtKB-SubCell"/>
</dbReference>
<dbReference type="EMBL" id="HE575323">
    <property type="protein sequence ID" value="CCC93697.1"/>
    <property type="molecule type" value="Genomic_DNA"/>
</dbReference>
<organism evidence="6">
    <name type="scientific">Trypanosoma congolense (strain IL3000)</name>
    <dbReference type="NCBI Taxonomy" id="1068625"/>
    <lineage>
        <taxon>Eukaryota</taxon>
        <taxon>Discoba</taxon>
        <taxon>Euglenozoa</taxon>
        <taxon>Kinetoplastea</taxon>
        <taxon>Metakinetoplastina</taxon>
        <taxon>Trypanosomatida</taxon>
        <taxon>Trypanosomatidae</taxon>
        <taxon>Trypanosoma</taxon>
        <taxon>Nannomonas</taxon>
    </lineage>
</organism>
<keyword evidence="3" id="KW-0175">Coiled coil</keyword>
<accession>G0UWD1</accession>
<dbReference type="VEuPathDB" id="TriTrypDB:TcIL3000_10_4600"/>
<evidence type="ECO:0000256" key="1">
    <source>
        <dbReference type="ARBA" id="ARBA00004123"/>
    </source>
</evidence>
<evidence type="ECO:0000313" key="6">
    <source>
        <dbReference type="EMBL" id="CCC93697.1"/>
    </source>
</evidence>
<feature type="compositionally biased region" description="Polar residues" evidence="4">
    <location>
        <begin position="225"/>
        <end position="235"/>
    </location>
</feature>